<evidence type="ECO:0000313" key="1">
    <source>
        <dbReference type="EMBL" id="MBB4939645.1"/>
    </source>
</evidence>
<accession>A0A7W7WAX7</accession>
<sequence length="436" mass="47772">MDHSSPTPLQTGSQAAISDRMRELLARATQDHVSEQHTQDTVLDEIRQRLEGMEWSLREVRERELGGLGGSLESVHGLLDDIAVRPPAWAEGLAQHVEVVRDRVDAMGERVSSVHDRVTPLGELPSLWADVGAVGENVDEALIRLRSIADDTRGVGDGVSELAQRLGRLQAGMEAAATRFTRLDRSLADLVQRAERLESGMLDLSTTVRKTVSDATDRLLAAVEQVNGRVSLLVSRTDGRADGVEGRIDGLDGRLSGIDGHLAALGERMTGVGPHLREITDRHDDRFDTLDERLYDVEGRIAGRVDAVDSRLSTLDGHTEKLGLRLQDLDDRVEAVDQRVGRLPAVLNIREVVGDQAGDHARRFDSLDERVSQAQAALAHLAGMLRAQPDREQLTEALSETMEPARTELSRSLSALEETMLTLAEALLRPTRGDKD</sequence>
<reference evidence="1 2" key="1">
    <citation type="submission" date="2020-08" db="EMBL/GenBank/DDBJ databases">
        <title>Sequencing the genomes of 1000 actinobacteria strains.</title>
        <authorList>
            <person name="Klenk H.-P."/>
        </authorList>
    </citation>
    <scope>NUCLEOTIDE SEQUENCE [LARGE SCALE GENOMIC DNA]</scope>
    <source>
        <strain evidence="1 2">DSM 43023</strain>
    </source>
</reference>
<dbReference type="AlphaFoldDB" id="A0A7W7WAX7"/>
<keyword evidence="2" id="KW-1185">Reference proteome</keyword>
<organism evidence="1 2">
    <name type="scientific">Streptosporangium album</name>
    <dbReference type="NCBI Taxonomy" id="47479"/>
    <lineage>
        <taxon>Bacteria</taxon>
        <taxon>Bacillati</taxon>
        <taxon>Actinomycetota</taxon>
        <taxon>Actinomycetes</taxon>
        <taxon>Streptosporangiales</taxon>
        <taxon>Streptosporangiaceae</taxon>
        <taxon>Streptosporangium</taxon>
    </lineage>
</organism>
<dbReference type="Gene3D" id="1.10.287.1490">
    <property type="match status" value="1"/>
</dbReference>
<dbReference type="EMBL" id="JACHJU010000001">
    <property type="protein sequence ID" value="MBB4939645.1"/>
    <property type="molecule type" value="Genomic_DNA"/>
</dbReference>
<name>A0A7W7WAX7_9ACTN</name>
<dbReference type="Proteomes" id="UP000534286">
    <property type="component" value="Unassembled WGS sequence"/>
</dbReference>
<protein>
    <submittedName>
        <fullName evidence="1">Chromosome segregation ATPase</fullName>
    </submittedName>
</protein>
<evidence type="ECO:0000313" key="2">
    <source>
        <dbReference type="Proteomes" id="UP000534286"/>
    </source>
</evidence>
<gene>
    <name evidence="1" type="ORF">FHR32_003950</name>
</gene>
<comment type="caution">
    <text evidence="1">The sequence shown here is derived from an EMBL/GenBank/DDBJ whole genome shotgun (WGS) entry which is preliminary data.</text>
</comment>
<dbReference type="RefSeq" id="WP_184755580.1">
    <property type="nucleotide sequence ID" value="NZ_BAABEK010000007.1"/>
</dbReference>
<proteinExistence type="predicted"/>